<accession>F8MKU4</accession>
<evidence type="ECO:0000313" key="2">
    <source>
        <dbReference type="Proteomes" id="UP000008065"/>
    </source>
</evidence>
<sequence length="50" mass="5110">MVAGVAASYGSVGRSETGSCAVQHPVKLVTVSRPFGSVVGVHPTWNAKAR</sequence>
<dbReference type="VEuPathDB" id="FungiDB:NEUTE1DRAFT_137299"/>
<dbReference type="RefSeq" id="XP_009850586.1">
    <property type="nucleotide sequence ID" value="XM_009852284.1"/>
</dbReference>
<keyword evidence="2" id="KW-1185">Reference proteome</keyword>
<dbReference type="HOGENOM" id="CLU_3125472_0_0_1"/>
<dbReference type="KEGG" id="nte:NEUTE1DRAFT137299"/>
<protein>
    <submittedName>
        <fullName evidence="1">Uncharacterized protein</fullName>
    </submittedName>
</protein>
<reference evidence="2" key="1">
    <citation type="journal article" date="2011" name="Genetics">
        <title>Massive changes in genome architecture accompany the transition to self-fertility in the filamentous fungus Neurospora tetrasperma.</title>
        <authorList>
            <person name="Ellison C.E."/>
            <person name="Stajich J.E."/>
            <person name="Jacobson D.J."/>
            <person name="Natvig D.O."/>
            <person name="Lapidus A."/>
            <person name="Foster B."/>
            <person name="Aerts A."/>
            <person name="Riley R."/>
            <person name="Lindquist E.A."/>
            <person name="Grigoriev I.V."/>
            <person name="Taylor J.W."/>
        </authorList>
    </citation>
    <scope>NUCLEOTIDE SEQUENCE [LARGE SCALE GENOMIC DNA]</scope>
    <source>
        <strain evidence="2">FGSC 2508 / P0657</strain>
    </source>
</reference>
<name>F8MKU4_NEUT8</name>
<proteinExistence type="predicted"/>
<dbReference type="GeneID" id="20825992"/>
<dbReference type="Proteomes" id="UP000008065">
    <property type="component" value="Unassembled WGS sequence"/>
</dbReference>
<gene>
    <name evidence="1" type="ORF">NEUTE1DRAFT_137299</name>
</gene>
<evidence type="ECO:0000313" key="1">
    <source>
        <dbReference type="EMBL" id="EGO57472.1"/>
    </source>
</evidence>
<organism evidence="1 2">
    <name type="scientific">Neurospora tetrasperma (strain FGSC 2508 / ATCC MYA-4615 / P0657)</name>
    <dbReference type="NCBI Taxonomy" id="510951"/>
    <lineage>
        <taxon>Eukaryota</taxon>
        <taxon>Fungi</taxon>
        <taxon>Dikarya</taxon>
        <taxon>Ascomycota</taxon>
        <taxon>Pezizomycotina</taxon>
        <taxon>Sordariomycetes</taxon>
        <taxon>Sordariomycetidae</taxon>
        <taxon>Sordariales</taxon>
        <taxon>Sordariaceae</taxon>
        <taxon>Neurospora</taxon>
    </lineage>
</organism>
<dbReference type="EMBL" id="GL891304">
    <property type="protein sequence ID" value="EGO57472.1"/>
    <property type="molecule type" value="Genomic_DNA"/>
</dbReference>
<dbReference type="AlphaFoldDB" id="F8MKU4"/>